<evidence type="ECO:0000313" key="7">
    <source>
        <dbReference type="Proteomes" id="UP000663882"/>
    </source>
</evidence>
<evidence type="ECO:0000313" key="2">
    <source>
        <dbReference type="EMBL" id="CAF0923542.1"/>
    </source>
</evidence>
<dbReference type="EMBL" id="CAJOAX010001202">
    <property type="protein sequence ID" value="CAF3695128.1"/>
    <property type="molecule type" value="Genomic_DNA"/>
</dbReference>
<accession>A0A814BB25</accession>
<dbReference type="AlphaFoldDB" id="A0A814BB25"/>
<evidence type="ECO:0000256" key="1">
    <source>
        <dbReference type="SAM" id="MobiDB-lite"/>
    </source>
</evidence>
<comment type="caution">
    <text evidence="2">The sequence shown here is derived from an EMBL/GenBank/DDBJ whole genome shotgun (WGS) entry which is preliminary data.</text>
</comment>
<name>A0A814BB25_9BILA</name>
<dbReference type="Proteomes" id="UP000663870">
    <property type="component" value="Unassembled WGS sequence"/>
</dbReference>
<evidence type="ECO:0000313" key="5">
    <source>
        <dbReference type="EMBL" id="CAF3695128.1"/>
    </source>
</evidence>
<evidence type="ECO:0000313" key="4">
    <source>
        <dbReference type="EMBL" id="CAF1310561.1"/>
    </source>
</evidence>
<dbReference type="Proteomes" id="UP000663823">
    <property type="component" value="Unassembled WGS sequence"/>
</dbReference>
<dbReference type="OrthoDB" id="9995310at2759"/>
<feature type="compositionally biased region" description="Polar residues" evidence="1">
    <location>
        <begin position="27"/>
        <end position="45"/>
    </location>
</feature>
<organism evidence="2 7">
    <name type="scientific">Rotaria sordida</name>
    <dbReference type="NCBI Taxonomy" id="392033"/>
    <lineage>
        <taxon>Eukaryota</taxon>
        <taxon>Metazoa</taxon>
        <taxon>Spiralia</taxon>
        <taxon>Gnathifera</taxon>
        <taxon>Rotifera</taxon>
        <taxon>Eurotatoria</taxon>
        <taxon>Bdelloidea</taxon>
        <taxon>Philodinida</taxon>
        <taxon>Philodinidae</taxon>
        <taxon>Rotaria</taxon>
    </lineage>
</organism>
<sequence length="191" mass="22022">MSSNASSSGIESDTDSSPSFNEDKDNQSISDINNVNDESIDTLINDNDDEGFINMSFETDESNMVSDTKKQSNENLNSEPITSITLKSIHNNKPCHFPYSTRNPYDDDTSPPSVVEDWDEECKVIEPYYFPSYIRRAQWPNHWRWTPPLGIRRTCTQQLHRNLGFEPTGLYDDIDSLPLNINLRHFTFNFQ</sequence>
<dbReference type="EMBL" id="CAJNOL010001199">
    <property type="protein sequence ID" value="CAF1310561.1"/>
    <property type="molecule type" value="Genomic_DNA"/>
</dbReference>
<proteinExistence type="predicted"/>
<dbReference type="Proteomes" id="UP000663854">
    <property type="component" value="Unassembled WGS sequence"/>
</dbReference>
<feature type="region of interest" description="Disordered" evidence="1">
    <location>
        <begin position="1"/>
        <end position="48"/>
    </location>
</feature>
<dbReference type="Proteomes" id="UP000663882">
    <property type="component" value="Unassembled WGS sequence"/>
</dbReference>
<feature type="compositionally biased region" description="Low complexity" evidence="1">
    <location>
        <begin position="1"/>
        <end position="19"/>
    </location>
</feature>
<evidence type="ECO:0000313" key="6">
    <source>
        <dbReference type="Proteomes" id="UP000663870"/>
    </source>
</evidence>
<dbReference type="EMBL" id="CAJNOO010000373">
    <property type="protein sequence ID" value="CAF0923542.1"/>
    <property type="molecule type" value="Genomic_DNA"/>
</dbReference>
<dbReference type="EMBL" id="CAJNOH010000688">
    <property type="protein sequence ID" value="CAF1104265.1"/>
    <property type="molecule type" value="Genomic_DNA"/>
</dbReference>
<gene>
    <name evidence="4" type="ORF">JXQ802_LOCUS30001</name>
    <name evidence="5" type="ORF">OTI717_LOCUS12149</name>
    <name evidence="3" type="ORF">PYM288_LOCUS19844</name>
    <name evidence="2" type="ORF">RFH988_LOCUS10132</name>
</gene>
<keyword evidence="6" id="KW-1185">Reference proteome</keyword>
<reference evidence="2" key="1">
    <citation type="submission" date="2021-02" db="EMBL/GenBank/DDBJ databases">
        <authorList>
            <person name="Nowell W R."/>
        </authorList>
    </citation>
    <scope>NUCLEOTIDE SEQUENCE</scope>
</reference>
<evidence type="ECO:0000313" key="3">
    <source>
        <dbReference type="EMBL" id="CAF1104265.1"/>
    </source>
</evidence>
<protein>
    <submittedName>
        <fullName evidence="2">Uncharacterized protein</fullName>
    </submittedName>
</protein>